<evidence type="ECO:0000256" key="10">
    <source>
        <dbReference type="SAM" id="MobiDB-lite"/>
    </source>
</evidence>
<proteinExistence type="inferred from homology"/>
<evidence type="ECO:0000256" key="7">
    <source>
        <dbReference type="ARBA" id="ARBA00023136"/>
    </source>
</evidence>
<evidence type="ECO:0000256" key="4">
    <source>
        <dbReference type="ARBA" id="ARBA00022837"/>
    </source>
</evidence>
<comment type="similarity">
    <text evidence="8">Belongs to the protein kinase superfamily. Ser/Thr protein kinase family. CDPK subfamily.</text>
</comment>
<feature type="domain" description="EF-hand" evidence="12">
    <location>
        <begin position="741"/>
        <end position="766"/>
    </location>
</feature>
<evidence type="ECO:0000259" key="12">
    <source>
        <dbReference type="PROSITE" id="PS50222"/>
    </source>
</evidence>
<keyword evidence="3 9" id="KW-0547">Nucleotide-binding</keyword>
<sequence>MASARAEAQDGAPGGGPPSRAGPARPGGRALLATLGANAALLGLWQLDRRGHFARSVSRALRAHALCSREHLRAGRVHTLLTSTASHQSVAHFGINCYGLVVFGGLAAEKLSDSELFGLFATSGVGASLCHALGHPRSAVLGASGALMGVVAADGLLEPSRRFRMLLPVPGLELTMLQVADLVAAANALGLLLLRAWLPAAHAEFCHADWVRTADSLDAGLDELASRLDRALAAERPVLPSEGCLLQRLFCVIPASGLARTLVCFCVPDRLMALAAILTFALGETERRRRSNLIGENTAWETEGTELETVDVIGQGAFGVVHRVQDKNTGQCRVMKTVMRPQGWDNERMKLEAQILQNLDHPHILRIFQWYEDGDAVNIVMEHCAGGELMQTVRRGKKAGEELPEIWVASAIGQCLEALVYIHSKGVAHKDLKSQNLLLLLPTQTPDGRIFGSMPHVVICDLGIAEVLSSTAFGLGDLRGHKVAGTPATMAPEVWTGNCGPKCDVWSMGCVMFEVFSNKLPFEISGSVQSLAKKGVKRLEIYKAGPNWSGMSASKEAKNCCAQLLTFKESARPSAAEALKHAWFRIREKDIKLSEHEVKMLCEAVNEWPSRSPMQRAMCLKMAVGCTAISKFARIFTTFDKDHNGTLDYSEVVVALHAVGLDKAAAKKCAAALDINGDGSCEYIEFAAACLCLLEEQFDELLRYEFLSLGKRKKNALTTRDMAPLLAELRPICESHGLRLEDIDADGDGSISFAEFCGYFGRTGVKYAQEPERPSLTQKSASRLPMKEHIRLVGNEQVLGHLRKEVERSFEKNSAEFQNYQAHRAKADEDELGVEKRISTASSLPHASTIGGCGAARPEVDGGEVARSTSLKRRRP</sequence>
<evidence type="ECO:0000259" key="11">
    <source>
        <dbReference type="PROSITE" id="PS50011"/>
    </source>
</evidence>
<feature type="compositionally biased region" description="Low complexity" evidence="10">
    <location>
        <begin position="18"/>
        <end position="27"/>
    </location>
</feature>
<evidence type="ECO:0000256" key="2">
    <source>
        <dbReference type="ARBA" id="ARBA00022692"/>
    </source>
</evidence>
<dbReference type="PROSITE" id="PS00108">
    <property type="entry name" value="PROTEIN_KINASE_ST"/>
    <property type="match status" value="1"/>
</dbReference>
<dbReference type="PROSITE" id="PS50011">
    <property type="entry name" value="PROTEIN_KINASE_DOM"/>
    <property type="match status" value="1"/>
</dbReference>
<evidence type="ECO:0000256" key="8">
    <source>
        <dbReference type="ARBA" id="ARBA00024334"/>
    </source>
</evidence>
<organism evidence="13 14">
    <name type="scientific">Prorocentrum cordatum</name>
    <dbReference type="NCBI Taxonomy" id="2364126"/>
    <lineage>
        <taxon>Eukaryota</taxon>
        <taxon>Sar</taxon>
        <taxon>Alveolata</taxon>
        <taxon>Dinophyceae</taxon>
        <taxon>Prorocentrales</taxon>
        <taxon>Prorocentraceae</taxon>
        <taxon>Prorocentrum</taxon>
    </lineage>
</organism>
<dbReference type="PANTHER" id="PTHR24361:SF613">
    <property type="entry name" value="NUCLEAR RECEPTOR-BINDING PROTEIN-RELATED"/>
    <property type="match status" value="1"/>
</dbReference>
<dbReference type="InterPro" id="IPR000719">
    <property type="entry name" value="Prot_kinase_dom"/>
</dbReference>
<accession>A0ABN9VF72</accession>
<dbReference type="SMART" id="SM00220">
    <property type="entry name" value="S_TKc"/>
    <property type="match status" value="1"/>
</dbReference>
<dbReference type="Proteomes" id="UP001189429">
    <property type="component" value="Unassembled WGS sequence"/>
</dbReference>
<dbReference type="PROSITE" id="PS00018">
    <property type="entry name" value="EF_HAND_1"/>
    <property type="match status" value="3"/>
</dbReference>
<feature type="non-terminal residue" evidence="13">
    <location>
        <position position="876"/>
    </location>
</feature>
<feature type="binding site" evidence="9">
    <location>
        <position position="336"/>
    </location>
    <ligand>
        <name>ATP</name>
        <dbReference type="ChEBI" id="CHEBI:30616"/>
    </ligand>
</feature>
<dbReference type="InterPro" id="IPR022764">
    <property type="entry name" value="Peptidase_S54_rhomboid_dom"/>
</dbReference>
<protein>
    <recommendedName>
        <fullName evidence="15">Aurora kinase</fullName>
    </recommendedName>
</protein>
<dbReference type="PANTHER" id="PTHR24361">
    <property type="entry name" value="MITOGEN-ACTIVATED KINASE KINASE KINASE"/>
    <property type="match status" value="1"/>
</dbReference>
<keyword evidence="5 9" id="KW-0067">ATP-binding</keyword>
<comment type="subcellular location">
    <subcellularLocation>
        <location evidence="1">Membrane</location>
        <topology evidence="1">Multi-pass membrane protein</topology>
    </subcellularLocation>
</comment>
<dbReference type="Gene3D" id="1.10.510.10">
    <property type="entry name" value="Transferase(Phosphotransferase) domain 1"/>
    <property type="match status" value="1"/>
</dbReference>
<gene>
    <name evidence="13" type="ORF">PCOR1329_LOCUS57479</name>
</gene>
<feature type="region of interest" description="Disordered" evidence="10">
    <location>
        <begin position="843"/>
        <end position="876"/>
    </location>
</feature>
<dbReference type="SUPFAM" id="SSF47473">
    <property type="entry name" value="EF-hand"/>
    <property type="match status" value="1"/>
</dbReference>
<keyword evidence="6" id="KW-1133">Transmembrane helix</keyword>
<name>A0ABN9VF72_9DINO</name>
<dbReference type="SUPFAM" id="SSF56112">
    <property type="entry name" value="Protein kinase-like (PK-like)"/>
    <property type="match status" value="1"/>
</dbReference>
<dbReference type="Pfam" id="PF13202">
    <property type="entry name" value="EF-hand_5"/>
    <property type="match status" value="1"/>
</dbReference>
<dbReference type="Gene3D" id="1.10.238.10">
    <property type="entry name" value="EF-hand"/>
    <property type="match status" value="1"/>
</dbReference>
<feature type="region of interest" description="Disordered" evidence="10">
    <location>
        <begin position="1"/>
        <end position="27"/>
    </location>
</feature>
<dbReference type="InterPro" id="IPR008271">
    <property type="entry name" value="Ser/Thr_kinase_AS"/>
</dbReference>
<dbReference type="InterPro" id="IPR011992">
    <property type="entry name" value="EF-hand-dom_pair"/>
</dbReference>
<dbReference type="InterPro" id="IPR002048">
    <property type="entry name" value="EF_hand_dom"/>
</dbReference>
<dbReference type="Pfam" id="PF00069">
    <property type="entry name" value="Pkinase"/>
    <property type="match status" value="1"/>
</dbReference>
<dbReference type="InterPro" id="IPR017441">
    <property type="entry name" value="Protein_kinase_ATP_BS"/>
</dbReference>
<evidence type="ECO:0000313" key="13">
    <source>
        <dbReference type="EMBL" id="CAK0871797.1"/>
    </source>
</evidence>
<reference evidence="13" key="1">
    <citation type="submission" date="2023-10" db="EMBL/GenBank/DDBJ databases">
        <authorList>
            <person name="Chen Y."/>
            <person name="Shah S."/>
            <person name="Dougan E. K."/>
            <person name="Thang M."/>
            <person name="Chan C."/>
        </authorList>
    </citation>
    <scope>NUCLEOTIDE SEQUENCE [LARGE SCALE GENOMIC DNA]</scope>
</reference>
<keyword evidence="4" id="KW-0106">Calcium</keyword>
<dbReference type="PROSITE" id="PS00107">
    <property type="entry name" value="PROTEIN_KINASE_ATP"/>
    <property type="match status" value="1"/>
</dbReference>
<dbReference type="PROSITE" id="PS50222">
    <property type="entry name" value="EF_HAND_2"/>
    <property type="match status" value="2"/>
</dbReference>
<dbReference type="Pfam" id="PF01694">
    <property type="entry name" value="Rhomboid"/>
    <property type="match status" value="1"/>
</dbReference>
<evidence type="ECO:0000256" key="6">
    <source>
        <dbReference type="ARBA" id="ARBA00022989"/>
    </source>
</evidence>
<feature type="domain" description="Protein kinase" evidence="11">
    <location>
        <begin position="307"/>
        <end position="584"/>
    </location>
</feature>
<dbReference type="InterPro" id="IPR011009">
    <property type="entry name" value="Kinase-like_dom_sf"/>
</dbReference>
<evidence type="ECO:0000256" key="5">
    <source>
        <dbReference type="ARBA" id="ARBA00022840"/>
    </source>
</evidence>
<dbReference type="InterPro" id="IPR035952">
    <property type="entry name" value="Rhomboid-like_sf"/>
</dbReference>
<evidence type="ECO:0000256" key="3">
    <source>
        <dbReference type="ARBA" id="ARBA00022741"/>
    </source>
</evidence>
<keyword evidence="7" id="KW-0472">Membrane</keyword>
<evidence type="ECO:0000256" key="9">
    <source>
        <dbReference type="PROSITE-ProRule" id="PRU10141"/>
    </source>
</evidence>
<dbReference type="SUPFAM" id="SSF144091">
    <property type="entry name" value="Rhomboid-like"/>
    <property type="match status" value="1"/>
</dbReference>
<evidence type="ECO:0000313" key="14">
    <source>
        <dbReference type="Proteomes" id="UP001189429"/>
    </source>
</evidence>
<dbReference type="InterPro" id="IPR018247">
    <property type="entry name" value="EF_Hand_1_Ca_BS"/>
</dbReference>
<comment type="caution">
    <text evidence="13">The sequence shown here is derived from an EMBL/GenBank/DDBJ whole genome shotgun (WGS) entry which is preliminary data.</text>
</comment>
<dbReference type="Gene3D" id="1.20.1540.10">
    <property type="entry name" value="Rhomboid-like"/>
    <property type="match status" value="1"/>
</dbReference>
<feature type="domain" description="EF-hand" evidence="12">
    <location>
        <begin position="627"/>
        <end position="662"/>
    </location>
</feature>
<dbReference type="EMBL" id="CAUYUJ010017104">
    <property type="protein sequence ID" value="CAK0871797.1"/>
    <property type="molecule type" value="Genomic_DNA"/>
</dbReference>
<keyword evidence="14" id="KW-1185">Reference proteome</keyword>
<keyword evidence="2" id="KW-0812">Transmembrane</keyword>
<evidence type="ECO:0000256" key="1">
    <source>
        <dbReference type="ARBA" id="ARBA00004141"/>
    </source>
</evidence>
<dbReference type="SMART" id="SM00054">
    <property type="entry name" value="EFh"/>
    <property type="match status" value="3"/>
</dbReference>
<evidence type="ECO:0008006" key="15">
    <source>
        <dbReference type="Google" id="ProtNLM"/>
    </source>
</evidence>
<dbReference type="InterPro" id="IPR053235">
    <property type="entry name" value="Ser_Thr_kinase"/>
</dbReference>